<dbReference type="OrthoDB" id="5506264at2"/>
<dbReference type="InterPro" id="IPR011723">
    <property type="entry name" value="Znf/thioredoxin_put"/>
</dbReference>
<evidence type="ECO:0000313" key="4">
    <source>
        <dbReference type="Proteomes" id="UP000189733"/>
    </source>
</evidence>
<evidence type="ECO:0000259" key="2">
    <source>
        <dbReference type="Pfam" id="PF13719"/>
    </source>
</evidence>
<evidence type="ECO:0000313" key="3">
    <source>
        <dbReference type="EMBL" id="SKA72730.1"/>
    </source>
</evidence>
<accession>A0A1T4W634</accession>
<dbReference type="NCBIfam" id="TIGR02098">
    <property type="entry name" value="MJ0042_CXXC"/>
    <property type="match status" value="1"/>
</dbReference>
<feature type="transmembrane region" description="Helical" evidence="1">
    <location>
        <begin position="95"/>
        <end position="115"/>
    </location>
</feature>
<keyword evidence="1" id="KW-0472">Membrane</keyword>
<dbReference type="Pfam" id="PF11906">
    <property type="entry name" value="DUF3426"/>
    <property type="match status" value="1"/>
</dbReference>
<keyword evidence="1" id="KW-0812">Transmembrane</keyword>
<keyword evidence="1" id="KW-1133">Transmembrane helix</keyword>
<protein>
    <submittedName>
        <fullName evidence="3">MJ0042 family finger-like domain-containing protein</fullName>
    </submittedName>
</protein>
<dbReference type="AlphaFoldDB" id="A0A1T4W634"/>
<reference evidence="3 4" key="1">
    <citation type="submission" date="2017-02" db="EMBL/GenBank/DDBJ databases">
        <authorList>
            <person name="Peterson S.W."/>
        </authorList>
    </citation>
    <scope>NUCLEOTIDE SEQUENCE [LARGE SCALE GENOMIC DNA]</scope>
    <source>
        <strain evidence="3 4">DSM 18034</strain>
    </source>
</reference>
<dbReference type="EMBL" id="FUYA01000005">
    <property type="protein sequence ID" value="SKA72730.1"/>
    <property type="molecule type" value="Genomic_DNA"/>
</dbReference>
<dbReference type="Proteomes" id="UP000189733">
    <property type="component" value="Unassembled WGS sequence"/>
</dbReference>
<dbReference type="RefSeq" id="WP_078684973.1">
    <property type="nucleotide sequence ID" value="NZ_FUYA01000005.1"/>
</dbReference>
<feature type="domain" description="Zinc finger/thioredoxin putative" evidence="2">
    <location>
        <begin position="1"/>
        <end position="34"/>
    </location>
</feature>
<dbReference type="STRING" id="1121442.SAMN02745702_01679"/>
<name>A0A1T4W634_9BACT</name>
<organism evidence="3 4">
    <name type="scientific">Desulfobaculum bizertense DSM 18034</name>
    <dbReference type="NCBI Taxonomy" id="1121442"/>
    <lineage>
        <taxon>Bacteria</taxon>
        <taxon>Pseudomonadati</taxon>
        <taxon>Thermodesulfobacteriota</taxon>
        <taxon>Desulfovibrionia</taxon>
        <taxon>Desulfovibrionales</taxon>
        <taxon>Desulfovibrionaceae</taxon>
        <taxon>Desulfobaculum</taxon>
    </lineage>
</organism>
<dbReference type="Pfam" id="PF13719">
    <property type="entry name" value="Zn_ribbon_5"/>
    <property type="match status" value="1"/>
</dbReference>
<gene>
    <name evidence="3" type="ORF">SAMN02745702_01679</name>
</gene>
<proteinExistence type="predicted"/>
<sequence length="274" mass="30170">MVIECPKCHTTYRFTEEQENSGAKVRCAVCEYVFEPASNTVGDEVQEAPEGTPVKTDVEKDRAFEEKFSTEKDTKSSLDIGATEIPSAKSNKTTVLLLTLILLVLVAGFGTYFLAPQFFPSSLFPFIESSETQKQEESAAVMQERIKSISLEDVRQYYVDNEKTGRIFVVEGRALNNGESAVELIKVEASLFDAQNTALETKSFLCGNTLSLFQLQMLGKEDIISALDDKAGIGSNNVNVRPGQQVPFMAVFFSPSDAVSEFAVRVISVQDVNL</sequence>
<keyword evidence="4" id="KW-1185">Reference proteome</keyword>
<dbReference type="InterPro" id="IPR021834">
    <property type="entry name" value="DUF3426"/>
</dbReference>
<evidence type="ECO:0000256" key="1">
    <source>
        <dbReference type="SAM" id="Phobius"/>
    </source>
</evidence>